<keyword evidence="2" id="KW-1185">Reference proteome</keyword>
<sequence>MTDTLGVGFAVPAADIESMVTFEEDVWVGTNKGQIIQTTKDQAENHIISWPNPTTGLPDLGIEKTSKVKSLFALSTPGKDAKPGDKEGENLVNILVSHIVPAGSQSGRVCIVQKEEPYLTEIYKTAKLIDAVKVKSEKTTYPLVVSDGPKIFIFKYEQGKLVLHSSSYTAEAEITALSINHVGVAFYAGSKYCYTLFKNFGTVSIVTTSFVLKPLIIPFDQASFIYCLPGNFMIKSETQVSQQFVYNRGVANAQNERPDFMVIYQEKLMNFYPAMMLSARITYKHQENFSMKPIGHVRIIASHGESLYLVTDAEVRKYGGQTKGTECGFKVKNQNIDAGMNMFNALPKETQPQELIDFFKCLWKEGMCKEALNILTLVMWPHDIREVLSLFSPVYIELPTKLEARILLQGTKTITAEKLNKDVKQALGNFLEFTRNAYSDSNNSSLTSQLLTIDSCLFQFYALNHLTRHLDKFLMSSPTYDMQLIARFLNEKVKKLHLHPAFAIYQAAVCSKDNNNGVKTAMKVWEQLNEADKKSVRWSEEASYTIRRIKPANGYNDPENIYKRSQLDWILAKSPRSAVNAFMYSSVRQDEHDFFESWVKGVAPRYQTGLRLKYYMYITSAEAEKSSSVNADYKTGIEHFIDFLLKLDNQPENAMEKYNVDDPQSITKYDLIFYDDECEMVDTPSSEEEIMQAKEKTIEKIQELTEAFIAESMKPDVVKEKDLMKRKALVEDRMKEKRNMLVNSLRDMLTRLNPRYITKLTPEFEIPQPDYTLPYARSEPLLLFFFQKAELYAHGANQLISTVGAFARGAVEQFCRGAPSPEVAFMVCLQKIMNPLLFIELIPRSDDPQQSAIQQRDRKKSLEAGALHVNEAHMREGSEYMNLLMDNLEWIDVAQLIHREPSEDTVLPVKVPKAYENASKLPSELFNPQLDPLRYYEDKFIDLIPDDGDMELYGPVLRRASAVLLEKERLTRIKLDVVRNLELDAAYRLVLAQKRNCEIQHSTLCKTCGRQVGNGWLSISPTNEVYHIACVKKEDQKNDAQPMYL</sequence>
<dbReference type="GO" id="GO:0006914">
    <property type="term" value="P:autophagy"/>
    <property type="evidence" value="ECO:0000318"/>
    <property type="project" value="GO_Central"/>
</dbReference>
<accession>A2EET0</accession>
<dbReference type="PANTHER" id="PTHR12894">
    <property type="entry name" value="CNH DOMAIN CONTAINING"/>
    <property type="match status" value="1"/>
</dbReference>
<dbReference type="Proteomes" id="UP000001542">
    <property type="component" value="Unassembled WGS sequence"/>
</dbReference>
<dbReference type="VEuPathDB" id="TrichDB:TVAG_051210"/>
<protein>
    <submittedName>
        <fullName evidence="1">Uncharacterized protein</fullName>
    </submittedName>
</protein>
<dbReference type="EMBL" id="DS113369">
    <property type="protein sequence ID" value="EAY08886.1"/>
    <property type="molecule type" value="Genomic_DNA"/>
</dbReference>
<dbReference type="AlphaFoldDB" id="A2EET0"/>
<reference evidence="1" key="2">
    <citation type="journal article" date="2007" name="Science">
        <title>Draft genome sequence of the sexually transmitted pathogen Trichomonas vaginalis.</title>
        <authorList>
            <person name="Carlton J.M."/>
            <person name="Hirt R.P."/>
            <person name="Silva J.C."/>
            <person name="Delcher A.L."/>
            <person name="Schatz M."/>
            <person name="Zhao Q."/>
            <person name="Wortman J.R."/>
            <person name="Bidwell S.L."/>
            <person name="Alsmark U.C.M."/>
            <person name="Besteiro S."/>
            <person name="Sicheritz-Ponten T."/>
            <person name="Noel C.J."/>
            <person name="Dacks J.B."/>
            <person name="Foster P.G."/>
            <person name="Simillion C."/>
            <person name="Van de Peer Y."/>
            <person name="Miranda-Saavedra D."/>
            <person name="Barton G.J."/>
            <person name="Westrop G.D."/>
            <person name="Mueller S."/>
            <person name="Dessi D."/>
            <person name="Fiori P.L."/>
            <person name="Ren Q."/>
            <person name="Paulsen I."/>
            <person name="Zhang H."/>
            <person name="Bastida-Corcuera F.D."/>
            <person name="Simoes-Barbosa A."/>
            <person name="Brown M.T."/>
            <person name="Hayes R.D."/>
            <person name="Mukherjee M."/>
            <person name="Okumura C.Y."/>
            <person name="Schneider R."/>
            <person name="Smith A.J."/>
            <person name="Vanacova S."/>
            <person name="Villalvazo M."/>
            <person name="Haas B.J."/>
            <person name="Pertea M."/>
            <person name="Feldblyum T.V."/>
            <person name="Utterback T.R."/>
            <person name="Shu C.L."/>
            <person name="Osoegawa K."/>
            <person name="de Jong P.J."/>
            <person name="Hrdy I."/>
            <person name="Horvathova L."/>
            <person name="Zubacova Z."/>
            <person name="Dolezal P."/>
            <person name="Malik S.B."/>
            <person name="Logsdon J.M. Jr."/>
            <person name="Henze K."/>
            <person name="Gupta A."/>
            <person name="Wang C.C."/>
            <person name="Dunne R.L."/>
            <person name="Upcroft J.A."/>
            <person name="Upcroft P."/>
            <person name="White O."/>
            <person name="Salzberg S.L."/>
            <person name="Tang P."/>
            <person name="Chiu C.-H."/>
            <person name="Lee Y.-S."/>
            <person name="Embley T.M."/>
            <person name="Coombs G.H."/>
            <person name="Mottram J.C."/>
            <person name="Tachezy J."/>
            <person name="Fraser-Liggett C.M."/>
            <person name="Johnson P.J."/>
        </authorList>
    </citation>
    <scope>NUCLEOTIDE SEQUENCE [LARGE SCALE GENOMIC DNA]</scope>
    <source>
        <strain evidence="1">G3</strain>
    </source>
</reference>
<proteinExistence type="predicted"/>
<dbReference type="KEGG" id="tva:4766795"/>
<dbReference type="VEuPathDB" id="TrichDB:TVAGG3_0982170"/>
<gene>
    <name evidence="1" type="ORF">TVAG_051210</name>
</gene>
<evidence type="ECO:0000313" key="2">
    <source>
        <dbReference type="Proteomes" id="UP000001542"/>
    </source>
</evidence>
<dbReference type="GO" id="GO:0016020">
    <property type="term" value="C:membrane"/>
    <property type="evidence" value="ECO:0000318"/>
    <property type="project" value="GO_Central"/>
</dbReference>
<organism evidence="1 2">
    <name type="scientific">Trichomonas vaginalis (strain ATCC PRA-98 / G3)</name>
    <dbReference type="NCBI Taxonomy" id="412133"/>
    <lineage>
        <taxon>Eukaryota</taxon>
        <taxon>Metamonada</taxon>
        <taxon>Parabasalia</taxon>
        <taxon>Trichomonadida</taxon>
        <taxon>Trichomonadidae</taxon>
        <taxon>Trichomonas</taxon>
    </lineage>
</organism>
<dbReference type="InterPro" id="IPR032914">
    <property type="entry name" value="Vam6/VPS39/TRAP1"/>
</dbReference>
<dbReference type="PANTHER" id="PTHR12894:SF27">
    <property type="entry name" value="TRANSFORMING GROWTH FACTOR-BETA RECEPTOR-ASSOCIATED PROTEIN 1"/>
    <property type="match status" value="1"/>
</dbReference>
<dbReference type="GO" id="GO:0005737">
    <property type="term" value="C:cytoplasm"/>
    <property type="evidence" value="ECO:0000318"/>
    <property type="project" value="GO_Central"/>
</dbReference>
<name>A2EET0_TRIV3</name>
<reference evidence="1" key="1">
    <citation type="submission" date="2006-10" db="EMBL/GenBank/DDBJ databases">
        <authorList>
            <person name="Amadeo P."/>
            <person name="Zhao Q."/>
            <person name="Wortman J."/>
            <person name="Fraser-Liggett C."/>
            <person name="Carlton J."/>
        </authorList>
    </citation>
    <scope>NUCLEOTIDE SEQUENCE</scope>
    <source>
        <strain evidence="1">G3</strain>
    </source>
</reference>
<dbReference type="RefSeq" id="XP_001321109.1">
    <property type="nucleotide sequence ID" value="XM_001321074.1"/>
</dbReference>
<evidence type="ECO:0000313" key="1">
    <source>
        <dbReference type="EMBL" id="EAY08886.1"/>
    </source>
</evidence>
<dbReference type="InParanoid" id="A2EET0"/>
<dbReference type="GO" id="GO:0034058">
    <property type="term" value="P:endosomal vesicle fusion"/>
    <property type="evidence" value="ECO:0000318"/>
    <property type="project" value="GO_Central"/>
</dbReference>